<evidence type="ECO:0000313" key="2">
    <source>
        <dbReference type="EMBL" id="BAI97429.1"/>
    </source>
</evidence>
<reference evidence="2 3" key="1">
    <citation type="journal article" date="2010" name="J. Bacteriol.">
        <title>Complete genome sequence of the representative gamma-hexachlorocyclohexane-degrading bacterium Sphingobium japonicum UT26.</title>
        <authorList>
            <person name="Nagata Y."/>
            <person name="Ohtsubo Y."/>
            <person name="Endo R."/>
            <person name="Ichikawa N."/>
            <person name="Ankai A."/>
            <person name="Oguchi A."/>
            <person name="Fukui S."/>
            <person name="Fujita N."/>
            <person name="Tsuda M."/>
        </authorList>
    </citation>
    <scope>NUCLEOTIDE SEQUENCE [LARGE SCALE GENOMIC DNA]</scope>
    <source>
        <strain evidence="3">DSM 16413 / CCM 7287 / MTCC 6362 / UT26 / NBRC 101211 / UT26S</strain>
    </source>
</reference>
<name>D4Z497_SPHIU</name>
<dbReference type="Proteomes" id="UP000007753">
    <property type="component" value="Chromosome 1"/>
</dbReference>
<sequence>MTLLMARHPAPGDNSASNPQRRKPMRRHLTSAALLQLSLIAAASAQTAPNRAPPTGKPATECPMRDQACGHMMQPGAMPMHHGQPMPEAMEHCRTMHRPAGDGQQQMMMHHPGKPPHSRKENDQ</sequence>
<feature type="region of interest" description="Disordered" evidence="1">
    <location>
        <begin position="44"/>
        <end position="124"/>
    </location>
</feature>
<dbReference type="HOGENOM" id="CLU_2002443_0_0_5"/>
<dbReference type="KEGG" id="sjp:SJA_C1-25950"/>
<evidence type="ECO:0000256" key="1">
    <source>
        <dbReference type="SAM" id="MobiDB-lite"/>
    </source>
</evidence>
<accession>D4Z497</accession>
<proteinExistence type="predicted"/>
<feature type="region of interest" description="Disordered" evidence="1">
    <location>
        <begin position="1"/>
        <end position="28"/>
    </location>
</feature>
<organism evidence="2 3">
    <name type="scientific">Sphingobium indicum (strain DSM 16413 / CCM 7287 / MTCC 6362 / UT26 / NBRC 101211 / UT26S)</name>
    <name type="common">Sphingobium japonicum</name>
    <dbReference type="NCBI Taxonomy" id="452662"/>
    <lineage>
        <taxon>Bacteria</taxon>
        <taxon>Pseudomonadati</taxon>
        <taxon>Pseudomonadota</taxon>
        <taxon>Alphaproteobacteria</taxon>
        <taxon>Sphingomonadales</taxon>
        <taxon>Sphingomonadaceae</taxon>
        <taxon>Sphingobium</taxon>
    </lineage>
</organism>
<keyword evidence="3" id="KW-1185">Reference proteome</keyword>
<protein>
    <submittedName>
        <fullName evidence="2">Uncharacterized protein</fullName>
    </submittedName>
</protein>
<gene>
    <name evidence="2" type="ordered locus">SJA_C1-25950</name>
</gene>
<dbReference type="EMBL" id="AP010803">
    <property type="protein sequence ID" value="BAI97429.1"/>
    <property type="molecule type" value="Genomic_DNA"/>
</dbReference>
<dbReference type="AlphaFoldDB" id="D4Z497"/>
<evidence type="ECO:0000313" key="3">
    <source>
        <dbReference type="Proteomes" id="UP000007753"/>
    </source>
</evidence>
<dbReference type="STRING" id="452662.SJA_C1-25950"/>